<protein>
    <submittedName>
        <fullName evidence="4">Glyco_hydro_35 domain-containing protein</fullName>
    </submittedName>
</protein>
<dbReference type="GO" id="GO:0005975">
    <property type="term" value="P:carbohydrate metabolic process"/>
    <property type="evidence" value="ECO:0007669"/>
    <property type="project" value="InterPro"/>
</dbReference>
<proteinExistence type="inferred from homology"/>
<dbReference type="InterPro" id="IPR017853">
    <property type="entry name" value="GH"/>
</dbReference>
<organism evidence="3 4">
    <name type="scientific">Ascaris lumbricoides</name>
    <name type="common">Giant roundworm</name>
    <dbReference type="NCBI Taxonomy" id="6252"/>
    <lineage>
        <taxon>Eukaryota</taxon>
        <taxon>Metazoa</taxon>
        <taxon>Ecdysozoa</taxon>
        <taxon>Nematoda</taxon>
        <taxon>Chromadorea</taxon>
        <taxon>Rhabditida</taxon>
        <taxon>Spirurina</taxon>
        <taxon>Ascaridomorpha</taxon>
        <taxon>Ascaridoidea</taxon>
        <taxon>Ascarididae</taxon>
        <taxon>Ascaris</taxon>
    </lineage>
</organism>
<sequence length="70" mass="8436">MRAAGLNAIQFYIPWNFHEIYEGNYISGSIHYFRVHPDQWNDRLSRMRAAGLNAIQFYIPWNFHEIYEGK</sequence>
<dbReference type="AlphaFoldDB" id="A0A0M3IW58"/>
<dbReference type="Pfam" id="PF01301">
    <property type="entry name" value="Glyco_hydro_35"/>
    <property type="match status" value="1"/>
</dbReference>
<evidence type="ECO:0000259" key="2">
    <source>
        <dbReference type="Pfam" id="PF01301"/>
    </source>
</evidence>
<feature type="domain" description="Glycoside hydrolase 35 catalytic" evidence="2">
    <location>
        <begin position="25"/>
        <end position="70"/>
    </location>
</feature>
<dbReference type="InterPro" id="IPR031330">
    <property type="entry name" value="Gly_Hdrlase_35_cat"/>
</dbReference>
<keyword evidence="3" id="KW-1185">Reference proteome</keyword>
<reference evidence="4" key="1">
    <citation type="submission" date="2017-02" db="UniProtKB">
        <authorList>
            <consortium name="WormBaseParasite"/>
        </authorList>
    </citation>
    <scope>IDENTIFICATION</scope>
</reference>
<dbReference type="Proteomes" id="UP000036681">
    <property type="component" value="Unplaced"/>
</dbReference>
<dbReference type="GO" id="GO:0004553">
    <property type="term" value="F:hydrolase activity, hydrolyzing O-glycosyl compounds"/>
    <property type="evidence" value="ECO:0007669"/>
    <property type="project" value="InterPro"/>
</dbReference>
<evidence type="ECO:0000313" key="4">
    <source>
        <dbReference type="WBParaSite" id="ALUE_0002298601-mRNA-1"/>
    </source>
</evidence>
<dbReference type="SUPFAM" id="SSF51445">
    <property type="entry name" value="(Trans)glycosidases"/>
    <property type="match status" value="2"/>
</dbReference>
<name>A0A0M3IW58_ASCLU</name>
<dbReference type="InterPro" id="IPR001944">
    <property type="entry name" value="Glycoside_Hdrlase_35"/>
</dbReference>
<dbReference type="WBParaSite" id="ALUE_0002298601-mRNA-1">
    <property type="protein sequence ID" value="ALUE_0002298601-mRNA-1"/>
    <property type="gene ID" value="ALUE_0002298601"/>
</dbReference>
<dbReference type="Gene3D" id="3.20.20.80">
    <property type="entry name" value="Glycosidases"/>
    <property type="match status" value="2"/>
</dbReference>
<dbReference type="PANTHER" id="PTHR23421">
    <property type="entry name" value="BETA-GALACTOSIDASE RELATED"/>
    <property type="match status" value="1"/>
</dbReference>
<comment type="similarity">
    <text evidence="1">Belongs to the glycosyl hydrolase 35 family.</text>
</comment>
<evidence type="ECO:0000313" key="3">
    <source>
        <dbReference type="Proteomes" id="UP000036681"/>
    </source>
</evidence>
<evidence type="ECO:0000256" key="1">
    <source>
        <dbReference type="ARBA" id="ARBA00009809"/>
    </source>
</evidence>
<dbReference type="PRINTS" id="PR00742">
    <property type="entry name" value="GLHYDRLASE35"/>
</dbReference>
<accession>A0A0M3IW58</accession>